<feature type="domain" description="Glucose-6-phosphate dehydrogenase assembly protein OpcA N-terminal" evidence="1">
    <location>
        <begin position="52"/>
        <end position="156"/>
    </location>
</feature>
<evidence type="ECO:0000313" key="4">
    <source>
        <dbReference type="EMBL" id="CAB5034811.1"/>
    </source>
</evidence>
<dbReference type="Pfam" id="PF10128">
    <property type="entry name" value="OpcA_G6PD_assem"/>
    <property type="match status" value="1"/>
</dbReference>
<dbReference type="InterPro" id="IPR004555">
    <property type="entry name" value="G6PDH_assembly_OpcA"/>
</dbReference>
<dbReference type="EMBL" id="CAFBMC010000030">
    <property type="protein sequence ID" value="CAB4896796.1"/>
    <property type="molecule type" value="Genomic_DNA"/>
</dbReference>
<dbReference type="PANTHER" id="PTHR38658">
    <property type="entry name" value="OXPP CYCLE PROTEIN OPCA-RELATED"/>
    <property type="match status" value="1"/>
</dbReference>
<gene>
    <name evidence="3" type="ORF">UFOPK3495_00739</name>
    <name evidence="4" type="ORF">UFOPK4237_00217</name>
</gene>
<dbReference type="AlphaFoldDB" id="A0A6J7FMS6"/>
<dbReference type="Pfam" id="PF20171">
    <property type="entry name" value="OpcA_G6PD_C"/>
    <property type="match status" value="1"/>
</dbReference>
<feature type="domain" description="Glucose-6-phosphate dehydrogenase assembly protein OpcA C-terminal" evidence="2">
    <location>
        <begin position="164"/>
        <end position="292"/>
    </location>
</feature>
<evidence type="ECO:0000259" key="2">
    <source>
        <dbReference type="Pfam" id="PF20171"/>
    </source>
</evidence>
<evidence type="ECO:0000259" key="1">
    <source>
        <dbReference type="Pfam" id="PF10128"/>
    </source>
</evidence>
<protein>
    <submittedName>
        <fullName evidence="3">Unannotated protein</fullName>
    </submittedName>
</protein>
<dbReference type="InterPro" id="IPR046802">
    <property type="entry name" value="OpcA_G6PD_C"/>
</dbReference>
<sequence>MIRLEDTSGGAVAAAINAERHRLGSPATGMVLTLLILADEDTQADATDAAVATARQHPMRIITLIPRPDARVTQLDAEIRVGGDDGPGEVAILRLRGELSNYPNSVAVPLLLPDTPVVAYWPGDSPDVPLESLIGRHAQRRITDASSFSDPYDGLRIRKAGYIPGDTDLAWARCTQWRSVVAAIFDAPMSNVHHIRVSGERNNPSVILMGAWLSQSLGASVETVWDDTIAISGIELDMDDGMLSVTRVDQKTANIKRPNLADQLVSLPRRSTSALLAEELRRLDPDDMYGQVISKLEL</sequence>
<evidence type="ECO:0000313" key="3">
    <source>
        <dbReference type="EMBL" id="CAB4896796.1"/>
    </source>
</evidence>
<proteinExistence type="predicted"/>
<dbReference type="InterPro" id="IPR046801">
    <property type="entry name" value="OpcA_G6PD_N"/>
</dbReference>
<organism evidence="3">
    <name type="scientific">freshwater metagenome</name>
    <dbReference type="NCBI Taxonomy" id="449393"/>
    <lineage>
        <taxon>unclassified sequences</taxon>
        <taxon>metagenomes</taxon>
        <taxon>ecological metagenomes</taxon>
    </lineage>
</organism>
<reference evidence="3" key="1">
    <citation type="submission" date="2020-05" db="EMBL/GenBank/DDBJ databases">
        <authorList>
            <person name="Chiriac C."/>
            <person name="Salcher M."/>
            <person name="Ghai R."/>
            <person name="Kavagutti S V."/>
        </authorList>
    </citation>
    <scope>NUCLEOTIDE SEQUENCE</scope>
</reference>
<accession>A0A6J7FMS6</accession>
<name>A0A6J7FMS6_9ZZZZ</name>
<dbReference type="EMBL" id="CAFBPZ010000007">
    <property type="protein sequence ID" value="CAB5034811.1"/>
    <property type="molecule type" value="Genomic_DNA"/>
</dbReference>
<dbReference type="PANTHER" id="PTHR38658:SF1">
    <property type="entry name" value="OXPP CYCLE PROTEIN OPCA-RELATED"/>
    <property type="match status" value="1"/>
</dbReference>